<name>A0A382UW54_9ZZZZ</name>
<accession>A0A382UW54</accession>
<sequence length="63" mass="7109">MEWELDWQMSVSSEGGGSRVRRNWKVAKIPWFMAPMKLLVAAATPMPEGKIAKKMKSELEGSD</sequence>
<protein>
    <submittedName>
        <fullName evidence="1">Uncharacterized protein</fullName>
    </submittedName>
</protein>
<dbReference type="AlphaFoldDB" id="A0A382UW54"/>
<gene>
    <name evidence="1" type="ORF">METZ01_LOCUS391337</name>
</gene>
<reference evidence="1" key="1">
    <citation type="submission" date="2018-05" db="EMBL/GenBank/DDBJ databases">
        <authorList>
            <person name="Lanie J.A."/>
            <person name="Ng W.-L."/>
            <person name="Kazmierczak K.M."/>
            <person name="Andrzejewski T.M."/>
            <person name="Davidsen T.M."/>
            <person name="Wayne K.J."/>
            <person name="Tettelin H."/>
            <person name="Glass J.I."/>
            <person name="Rusch D."/>
            <person name="Podicherti R."/>
            <person name="Tsui H.-C.T."/>
            <person name="Winkler M.E."/>
        </authorList>
    </citation>
    <scope>NUCLEOTIDE SEQUENCE</scope>
</reference>
<evidence type="ECO:0000313" key="1">
    <source>
        <dbReference type="EMBL" id="SVD38483.1"/>
    </source>
</evidence>
<dbReference type="EMBL" id="UINC01147264">
    <property type="protein sequence ID" value="SVD38483.1"/>
    <property type="molecule type" value="Genomic_DNA"/>
</dbReference>
<organism evidence="1">
    <name type="scientific">marine metagenome</name>
    <dbReference type="NCBI Taxonomy" id="408172"/>
    <lineage>
        <taxon>unclassified sequences</taxon>
        <taxon>metagenomes</taxon>
        <taxon>ecological metagenomes</taxon>
    </lineage>
</organism>
<proteinExistence type="predicted"/>